<accession>A0A3E2BJU6</accession>
<gene>
    <name evidence="1" type="ORF">OP8BY_1121</name>
</gene>
<reference evidence="1 2" key="1">
    <citation type="submission" date="2018-08" db="EMBL/GenBank/DDBJ databases">
        <title>Genome analysis of the thermophilic bacterium of the candidate phylum Aminicenantes from deep subsurface aquifer revealed its physiology and ecological role.</title>
        <authorList>
            <person name="Kadnikov V.V."/>
            <person name="Mardanov A.V."/>
            <person name="Beletsky A.V."/>
            <person name="Karnachuk O.V."/>
            <person name="Ravin N.V."/>
        </authorList>
    </citation>
    <scope>NUCLEOTIDE SEQUENCE [LARGE SCALE GENOMIC DNA]</scope>
    <source>
        <strain evidence="1">BY38</strain>
    </source>
</reference>
<dbReference type="Pfam" id="PF10923">
    <property type="entry name" value="BrxC_BrxD"/>
    <property type="match status" value="1"/>
</dbReference>
<evidence type="ECO:0008006" key="3">
    <source>
        <dbReference type="Google" id="ProtNLM"/>
    </source>
</evidence>
<protein>
    <recommendedName>
        <fullName evidence="3">ATP-binding protein</fullName>
    </recommendedName>
</protein>
<dbReference type="Proteomes" id="UP000257323">
    <property type="component" value="Unassembled WGS sequence"/>
</dbReference>
<dbReference type="AlphaFoldDB" id="A0A3E2BJU6"/>
<dbReference type="EMBL" id="QUAH01000014">
    <property type="protein sequence ID" value="RFT15011.1"/>
    <property type="molecule type" value="Genomic_DNA"/>
</dbReference>
<comment type="caution">
    <text evidence="1">The sequence shown here is derived from an EMBL/GenBank/DDBJ whole genome shotgun (WGS) entry which is preliminary data.</text>
</comment>
<evidence type="ECO:0000313" key="2">
    <source>
        <dbReference type="Proteomes" id="UP000257323"/>
    </source>
</evidence>
<dbReference type="InterPro" id="IPR021228">
    <property type="entry name" value="BrxD"/>
</dbReference>
<dbReference type="Gene3D" id="3.40.50.300">
    <property type="entry name" value="P-loop containing nucleotide triphosphate hydrolases"/>
    <property type="match status" value="1"/>
</dbReference>
<sequence length="398" mass="47245">MNKREAQRCIESLRKGIPPDKFIRLFTVGRKNEIGDLKMRLETGEGAALLLKANYGSGKTHLLKFIKEEALERGYAVSYVVIDANSGVRFNRMDQIFAAVCRNMEIPNTEGKGLRCFFEFVIKNLTESHQIYDAITQDWHWEHDEIFDSPAMMIALRAWNTNVEEVRYLIEDWFYNPWNYNSQRKRLYTELIGRLQSYFRDQRPDWKFYNEGIFNFNSKGYEQSWAALRDLHMLALASGLEGLIILFDEFEDVIINLKRVDYQEAAFWNLFKFYRGKEFPGKTFFAVTPDFYEKCRQALMNKKRYDFDYEMLKRLPTYEMSPLGIEEIEELAMKILFIHGIPYDWEPDYVMKAKQLRHLVEMAASKPRPDRVRYTITNVVKVLDRLFEDWNENAPGEL</sequence>
<proteinExistence type="predicted"/>
<name>A0A3E2BJU6_9BACT</name>
<dbReference type="SUPFAM" id="SSF52540">
    <property type="entry name" value="P-loop containing nucleoside triphosphate hydrolases"/>
    <property type="match status" value="1"/>
</dbReference>
<dbReference type="InterPro" id="IPR027417">
    <property type="entry name" value="P-loop_NTPase"/>
</dbReference>
<organism evidence="1 2">
    <name type="scientific">Candidatus Saccharicenans subterraneus</name>
    <dbReference type="NCBI Taxonomy" id="2508984"/>
    <lineage>
        <taxon>Bacteria</taxon>
        <taxon>Candidatus Aminicenantota</taxon>
        <taxon>Candidatus Aminicenantia</taxon>
        <taxon>Candidatus Aminicenantales</taxon>
        <taxon>Candidatus Saccharicenantaceae</taxon>
        <taxon>Candidatus Saccharicenans</taxon>
    </lineage>
</organism>
<evidence type="ECO:0000313" key="1">
    <source>
        <dbReference type="EMBL" id="RFT15011.1"/>
    </source>
</evidence>